<protein>
    <submittedName>
        <fullName evidence="4">Prolyl oligopeptidase family serine peptidase</fullName>
    </submittedName>
</protein>
<feature type="chain" id="PRO_5047254454" evidence="2">
    <location>
        <begin position="24"/>
        <end position="244"/>
    </location>
</feature>
<dbReference type="PANTHER" id="PTHR43037:SF1">
    <property type="entry name" value="BLL1128 PROTEIN"/>
    <property type="match status" value="1"/>
</dbReference>
<evidence type="ECO:0000259" key="3">
    <source>
        <dbReference type="Pfam" id="PF01738"/>
    </source>
</evidence>
<name>A0ABT2AFG4_9BURK</name>
<gene>
    <name evidence="4" type="ORF">NX780_00380</name>
</gene>
<dbReference type="EMBL" id="JANUHA010000001">
    <property type="protein sequence ID" value="MCS0594795.1"/>
    <property type="molecule type" value="Genomic_DNA"/>
</dbReference>
<sequence>MPRVLTRLAIAALALCTAGAALAASTTASTARSPQVARSTSIKGKINYLTFLPKNYSPRGDKVPLIVFLHGSGERGADLEKVKTWGPPAIVEKDPDFPFMVVSPQVPEGEWWDSYQLKVMLDDILKRYNVDPKRVYLTGISMGGYGAWDFASRYPDYFAAVAPICGGGIPRLTARLKNVPVWVFHGLKDDAVPESESARMVDALKAQGGNVKYTVLPEAGHIQAWVHAYNEAGLFEWFQQQRKQ</sequence>
<evidence type="ECO:0000313" key="4">
    <source>
        <dbReference type="EMBL" id="MCS0594795.1"/>
    </source>
</evidence>
<keyword evidence="5" id="KW-1185">Reference proteome</keyword>
<keyword evidence="1 2" id="KW-0732">Signal</keyword>
<evidence type="ECO:0000256" key="2">
    <source>
        <dbReference type="SAM" id="SignalP"/>
    </source>
</evidence>
<proteinExistence type="predicted"/>
<feature type="signal peptide" evidence="2">
    <location>
        <begin position="1"/>
        <end position="23"/>
    </location>
</feature>
<dbReference type="InterPro" id="IPR002925">
    <property type="entry name" value="Dienelactn_hydro"/>
</dbReference>
<dbReference type="SUPFAM" id="SSF53474">
    <property type="entry name" value="alpha/beta-Hydrolases"/>
    <property type="match status" value="1"/>
</dbReference>
<comment type="caution">
    <text evidence="4">The sequence shown here is derived from an EMBL/GenBank/DDBJ whole genome shotgun (WGS) entry which is preliminary data.</text>
</comment>
<organism evidence="4 5">
    <name type="scientific">Massilia agri</name>
    <dbReference type="NCBI Taxonomy" id="1886785"/>
    <lineage>
        <taxon>Bacteria</taxon>
        <taxon>Pseudomonadati</taxon>
        <taxon>Pseudomonadota</taxon>
        <taxon>Betaproteobacteria</taxon>
        <taxon>Burkholderiales</taxon>
        <taxon>Oxalobacteraceae</taxon>
        <taxon>Telluria group</taxon>
        <taxon>Massilia</taxon>
    </lineage>
</organism>
<feature type="domain" description="Dienelactone hydrolase" evidence="3">
    <location>
        <begin position="124"/>
        <end position="221"/>
    </location>
</feature>
<evidence type="ECO:0000256" key="1">
    <source>
        <dbReference type="ARBA" id="ARBA00022729"/>
    </source>
</evidence>
<dbReference type="InterPro" id="IPR050955">
    <property type="entry name" value="Plant_Biomass_Hydrol_Est"/>
</dbReference>
<dbReference type="Pfam" id="PF01738">
    <property type="entry name" value="DLH"/>
    <property type="match status" value="1"/>
</dbReference>
<accession>A0ABT2AFG4</accession>
<reference evidence="4 5" key="1">
    <citation type="submission" date="2022-08" db="EMBL/GenBank/DDBJ databases">
        <title>Reclassification of Massilia species as members of the genera Telluria, Duganella, Pseudoduganella, Mokoshia gen. nov. and Zemynaea gen. nov. using orthogonal and non-orthogonal genome-based approaches.</title>
        <authorList>
            <person name="Bowman J.P."/>
        </authorList>
    </citation>
    <scope>NUCLEOTIDE SEQUENCE [LARGE SCALE GENOMIC DNA]</scope>
    <source>
        <strain evidence="4 5">JCM 31661</strain>
    </source>
</reference>
<dbReference type="RefSeq" id="WP_258825887.1">
    <property type="nucleotide sequence ID" value="NZ_JANUHA010000001.1"/>
</dbReference>
<dbReference type="Gene3D" id="3.40.50.1820">
    <property type="entry name" value="alpha/beta hydrolase"/>
    <property type="match status" value="1"/>
</dbReference>
<evidence type="ECO:0000313" key="5">
    <source>
        <dbReference type="Proteomes" id="UP001206572"/>
    </source>
</evidence>
<dbReference type="PANTHER" id="PTHR43037">
    <property type="entry name" value="UNNAMED PRODUCT-RELATED"/>
    <property type="match status" value="1"/>
</dbReference>
<dbReference type="Proteomes" id="UP001206572">
    <property type="component" value="Unassembled WGS sequence"/>
</dbReference>
<dbReference type="InterPro" id="IPR029058">
    <property type="entry name" value="AB_hydrolase_fold"/>
</dbReference>